<dbReference type="Gene3D" id="1.10.150.20">
    <property type="entry name" value="5' to 3' exonuclease, C-terminal subdomain"/>
    <property type="match status" value="2"/>
</dbReference>
<evidence type="ECO:0000256" key="7">
    <source>
        <dbReference type="PROSITE-ProRule" id="PRU00117"/>
    </source>
</evidence>
<keyword evidence="1" id="KW-0806">Transcription termination</keyword>
<keyword evidence="10" id="KW-1185">Reference proteome</keyword>
<organism evidence="9 10">
    <name type="scientific">Crenothrix polyspora</name>
    <dbReference type="NCBI Taxonomy" id="360316"/>
    <lineage>
        <taxon>Bacteria</taxon>
        <taxon>Pseudomonadati</taxon>
        <taxon>Pseudomonadota</taxon>
        <taxon>Gammaproteobacteria</taxon>
        <taxon>Methylococcales</taxon>
        <taxon>Crenotrichaceae</taxon>
        <taxon>Crenothrix</taxon>
    </lineage>
</organism>
<dbReference type="InterPro" id="IPR058582">
    <property type="entry name" value="KH_NusA_2nd"/>
</dbReference>
<dbReference type="EMBL" id="FUKJ01000079">
    <property type="protein sequence ID" value="SJM90518.1"/>
    <property type="molecule type" value="Genomic_DNA"/>
</dbReference>
<feature type="domain" description="K Homology" evidence="8">
    <location>
        <begin position="14"/>
        <end position="90"/>
    </location>
</feature>
<keyword evidence="4 7" id="KW-0694">RNA-binding</keyword>
<reference evidence="10" key="1">
    <citation type="submission" date="2017-02" db="EMBL/GenBank/DDBJ databases">
        <authorList>
            <person name="Daims H."/>
        </authorList>
    </citation>
    <scope>NUCLEOTIDE SEQUENCE [LARGE SCALE GENOMIC DNA]</scope>
</reference>
<evidence type="ECO:0000256" key="3">
    <source>
        <dbReference type="ARBA" id="ARBA00022814"/>
    </source>
</evidence>
<dbReference type="GO" id="GO:0005829">
    <property type="term" value="C:cytosol"/>
    <property type="evidence" value="ECO:0007669"/>
    <property type="project" value="TreeGrafter"/>
</dbReference>
<evidence type="ECO:0000256" key="4">
    <source>
        <dbReference type="ARBA" id="ARBA00022884"/>
    </source>
</evidence>
<dbReference type="InterPro" id="IPR030842">
    <property type="entry name" value="TF_NusA_bacterial"/>
</dbReference>
<dbReference type="GO" id="GO:0000166">
    <property type="term" value="F:nucleotide binding"/>
    <property type="evidence" value="ECO:0007669"/>
    <property type="project" value="InterPro"/>
</dbReference>
<dbReference type="SMART" id="SM00322">
    <property type="entry name" value="KH"/>
    <property type="match status" value="1"/>
</dbReference>
<evidence type="ECO:0000256" key="1">
    <source>
        <dbReference type="ARBA" id="ARBA00022472"/>
    </source>
</evidence>
<dbReference type="InterPro" id="IPR004087">
    <property type="entry name" value="KH_dom"/>
</dbReference>
<dbReference type="InterPro" id="IPR010995">
    <property type="entry name" value="DNA_repair_Rad51/TF_NusA_a-hlx"/>
</dbReference>
<dbReference type="GO" id="GO:0031564">
    <property type="term" value="P:transcription antitermination"/>
    <property type="evidence" value="ECO:0007669"/>
    <property type="project" value="UniProtKB-KW"/>
</dbReference>
<dbReference type="InterPro" id="IPR015946">
    <property type="entry name" value="KH_dom-like_a/b"/>
</dbReference>
<dbReference type="InterPro" id="IPR009019">
    <property type="entry name" value="KH_sf_prok-type"/>
</dbReference>
<dbReference type="SUPFAM" id="SSF47794">
    <property type="entry name" value="Rad51 N-terminal domain-like"/>
    <property type="match status" value="2"/>
</dbReference>
<evidence type="ECO:0000259" key="8">
    <source>
        <dbReference type="SMART" id="SM00322"/>
    </source>
</evidence>
<dbReference type="NCBIfam" id="TIGR01954">
    <property type="entry name" value="nusA_Cterm_rpt"/>
    <property type="match status" value="2"/>
</dbReference>
<dbReference type="FunFam" id="3.30.300.20:FF:000005">
    <property type="entry name" value="Transcription termination/antitermination protein NusA"/>
    <property type="match status" value="1"/>
</dbReference>
<evidence type="ECO:0000313" key="9">
    <source>
        <dbReference type="EMBL" id="SJM90518.1"/>
    </source>
</evidence>
<evidence type="ECO:0000256" key="6">
    <source>
        <dbReference type="ARBA" id="ARBA00023163"/>
    </source>
</evidence>
<dbReference type="InterPro" id="IPR010214">
    <property type="entry name" value="Tscrpt_termin_fac_NusA_C_rpt"/>
</dbReference>
<dbReference type="Pfam" id="PF26594">
    <property type="entry name" value="KH_NusA_2nd"/>
    <property type="match status" value="1"/>
</dbReference>
<dbReference type="PROSITE" id="PS50084">
    <property type="entry name" value="KH_TYPE_1"/>
    <property type="match status" value="1"/>
</dbReference>
<keyword evidence="2" id="KW-0963">Cytoplasm</keyword>
<name>A0A1R4H2R5_9GAMM</name>
<evidence type="ECO:0000256" key="2">
    <source>
        <dbReference type="ARBA" id="ARBA00022490"/>
    </source>
</evidence>
<dbReference type="Pfam" id="PF14520">
    <property type="entry name" value="HHH_5"/>
    <property type="match status" value="1"/>
</dbReference>
<dbReference type="CDD" id="cd22529">
    <property type="entry name" value="KH-II_NusA_rpt2"/>
    <property type="match status" value="1"/>
</dbReference>
<keyword evidence="3" id="KW-0889">Transcription antitermination</keyword>
<dbReference type="PANTHER" id="PTHR22648">
    <property type="entry name" value="TRANSCRIPTION TERMINATION FACTOR NUSA"/>
    <property type="match status" value="1"/>
</dbReference>
<dbReference type="SUPFAM" id="SSF54814">
    <property type="entry name" value="Prokaryotic type KH domain (KH-domain type II)"/>
    <property type="match status" value="1"/>
</dbReference>
<dbReference type="Gene3D" id="3.30.300.20">
    <property type="match status" value="1"/>
</dbReference>
<dbReference type="AlphaFoldDB" id="A0A1R4H2R5"/>
<dbReference type="PANTHER" id="PTHR22648:SF0">
    <property type="entry name" value="TRANSCRIPTION TERMINATION_ANTITERMINATION PROTEIN NUSA"/>
    <property type="match status" value="1"/>
</dbReference>
<dbReference type="Proteomes" id="UP000195442">
    <property type="component" value="Unassembled WGS sequence"/>
</dbReference>
<keyword evidence="5" id="KW-0805">Transcription regulation</keyword>
<accession>A0A1R4H2R5</accession>
<proteinExistence type="predicted"/>
<protein>
    <submittedName>
        <fullName evidence="9">Transcription termination/antitermination L factor</fullName>
    </submittedName>
</protein>
<evidence type="ECO:0000313" key="10">
    <source>
        <dbReference type="Proteomes" id="UP000195442"/>
    </source>
</evidence>
<keyword evidence="6" id="KW-0804">Transcription</keyword>
<gene>
    <name evidence="9" type="ORF">CRENPOLYSF2_170001</name>
</gene>
<dbReference type="GO" id="GO:0006353">
    <property type="term" value="P:DNA-templated transcription termination"/>
    <property type="evidence" value="ECO:0007669"/>
    <property type="project" value="UniProtKB-KW"/>
</dbReference>
<dbReference type="GO" id="GO:0003723">
    <property type="term" value="F:RNA binding"/>
    <property type="evidence" value="ECO:0007669"/>
    <property type="project" value="UniProtKB-UniRule"/>
</dbReference>
<evidence type="ECO:0000256" key="5">
    <source>
        <dbReference type="ARBA" id="ARBA00023015"/>
    </source>
</evidence>
<sequence>MSPAEIQSIVVDEDKHSMDLAVNTENLSQAIGRGGQNVRLATQLTGWELNVIDASKAEQSSEAEAEKITQMFIDQLDVDADIAAILAEVGFNSVEEIAYVPVSEMLEIEGFDEDLINELKSRAKDALLIIAIAAEEKIETAIPAKDLLEMEGMDKDLAYDLASGGVITMEDLAEQSIDDVLKFSGMTEERAARLIMKAREPWFAEAKTK</sequence>